<keyword evidence="3 10" id="KW-0645">Protease</keyword>
<dbReference type="PROSITE" id="PS50106">
    <property type="entry name" value="PDZ"/>
    <property type="match status" value="2"/>
</dbReference>
<dbReference type="PANTHER" id="PTHR22939:SF129">
    <property type="entry name" value="SERINE PROTEASE HTRA2, MITOCHONDRIAL"/>
    <property type="match status" value="1"/>
</dbReference>
<dbReference type="GO" id="GO:0006508">
    <property type="term" value="P:proteolysis"/>
    <property type="evidence" value="ECO:0007669"/>
    <property type="project" value="UniProtKB-KW"/>
</dbReference>
<dbReference type="InterPro" id="IPR011782">
    <property type="entry name" value="Pept_S1C_Do"/>
</dbReference>
<feature type="domain" description="PDZ" evidence="9">
    <location>
        <begin position="392"/>
        <end position="485"/>
    </location>
</feature>
<dbReference type="InterPro" id="IPR009003">
    <property type="entry name" value="Peptidase_S1_PA"/>
</dbReference>
<evidence type="ECO:0000256" key="4">
    <source>
        <dbReference type="ARBA" id="ARBA00022729"/>
    </source>
</evidence>
<evidence type="ECO:0000256" key="8">
    <source>
        <dbReference type="ARBA" id="ARBA00022825"/>
    </source>
</evidence>
<sequence>MRRFVFSAFLLLIGVGVGVVVSSEYRLVPSGEAVGNEPQAQAAPGGHITSEQAFITVSRAVTPAVVNISAKRNAKTQQGNFDFPFEEPLKRFFGEKFGGKSPQHERRGEGMGSGVIIESDGLIVTNNHVIEDADEIIVILSDKREFKGIIVGTDPKSDLAVIRIKAKGLPTIPWGNSSKIQVGAYILAIGNPFGLTQTVTMGIISAVGRANIGLTDYEDFIQTDAAINPGNSGGAMVNIQGELIGINTAIFTRSGGYMGIGFAVPSDMVRSIVGKLVKSGKVVRGWLGVAIQEVTPQIAKIFGLSEARGALVSEVMAGSPAEKAGFKSGDVILSFAGEALGDTNALRHIVAKASPGDLINVDVIRESQSMVLTVKIEVQPNDLFAKRSRTPHKPLPKLSAALQGVSVSELSPELLEQLALEPGLSGVVILKVDPGSNAQEAGLRKSDIIMEVNRKTILTLDDYEAAFSKIDKTNPILLLVRRQDRTLFLTVTP</sequence>
<evidence type="ECO:0000256" key="3">
    <source>
        <dbReference type="ARBA" id="ARBA00022670"/>
    </source>
</evidence>
<dbReference type="Gene3D" id="2.30.42.10">
    <property type="match status" value="2"/>
</dbReference>
<dbReference type="InterPro" id="IPR036034">
    <property type="entry name" value="PDZ_sf"/>
</dbReference>
<comment type="subcellular location">
    <subcellularLocation>
        <location evidence="1">Periplasm</location>
    </subcellularLocation>
</comment>
<dbReference type="CDD" id="cd10839">
    <property type="entry name" value="cpPDZ1_DegP-like"/>
    <property type="match status" value="1"/>
</dbReference>
<evidence type="ECO:0000256" key="6">
    <source>
        <dbReference type="ARBA" id="ARBA00022764"/>
    </source>
</evidence>
<accession>A0A3B1CD02</accession>
<dbReference type="GO" id="GO:0004252">
    <property type="term" value="F:serine-type endopeptidase activity"/>
    <property type="evidence" value="ECO:0007669"/>
    <property type="project" value="InterPro"/>
</dbReference>
<gene>
    <name evidence="10" type="ORF">MNBD_NITROSPIRAE01-2318</name>
</gene>
<dbReference type="GO" id="GO:0042597">
    <property type="term" value="C:periplasmic space"/>
    <property type="evidence" value="ECO:0007669"/>
    <property type="project" value="UniProtKB-SubCell"/>
</dbReference>
<dbReference type="InterPro" id="IPR001940">
    <property type="entry name" value="Peptidase_S1C"/>
</dbReference>
<dbReference type="Pfam" id="PF13180">
    <property type="entry name" value="PDZ_2"/>
    <property type="match status" value="1"/>
</dbReference>
<keyword evidence="4" id="KW-0732">Signal</keyword>
<dbReference type="EMBL" id="UOGF01000035">
    <property type="protein sequence ID" value="VAX28099.1"/>
    <property type="molecule type" value="Genomic_DNA"/>
</dbReference>
<dbReference type="PRINTS" id="PR00834">
    <property type="entry name" value="PROTEASES2C"/>
</dbReference>
<keyword evidence="5" id="KW-0677">Repeat</keyword>
<dbReference type="PANTHER" id="PTHR22939">
    <property type="entry name" value="SERINE PROTEASE FAMILY S1C HTRA-RELATED"/>
    <property type="match status" value="1"/>
</dbReference>
<evidence type="ECO:0000256" key="5">
    <source>
        <dbReference type="ARBA" id="ARBA00022737"/>
    </source>
</evidence>
<protein>
    <submittedName>
        <fullName evidence="10">HtrA protease/chaperone protein</fullName>
    </submittedName>
</protein>
<evidence type="ECO:0000313" key="10">
    <source>
        <dbReference type="EMBL" id="VAX28099.1"/>
    </source>
</evidence>
<organism evidence="10">
    <name type="scientific">hydrothermal vent metagenome</name>
    <dbReference type="NCBI Taxonomy" id="652676"/>
    <lineage>
        <taxon>unclassified sequences</taxon>
        <taxon>metagenomes</taxon>
        <taxon>ecological metagenomes</taxon>
    </lineage>
</organism>
<dbReference type="Pfam" id="PF13365">
    <property type="entry name" value="Trypsin_2"/>
    <property type="match status" value="1"/>
</dbReference>
<reference evidence="10" key="1">
    <citation type="submission" date="2018-06" db="EMBL/GenBank/DDBJ databases">
        <authorList>
            <person name="Zhirakovskaya E."/>
        </authorList>
    </citation>
    <scope>NUCLEOTIDE SEQUENCE</scope>
</reference>
<dbReference type="AlphaFoldDB" id="A0A3B1CD02"/>
<proteinExistence type="inferred from homology"/>
<evidence type="ECO:0000259" key="9">
    <source>
        <dbReference type="PROSITE" id="PS50106"/>
    </source>
</evidence>
<evidence type="ECO:0000256" key="1">
    <source>
        <dbReference type="ARBA" id="ARBA00004418"/>
    </source>
</evidence>
<dbReference type="FunFam" id="2.40.10.10:FF:000001">
    <property type="entry name" value="Periplasmic serine protease DegS"/>
    <property type="match status" value="1"/>
</dbReference>
<comment type="similarity">
    <text evidence="2">Belongs to the peptidase S1C family.</text>
</comment>
<evidence type="ECO:0000256" key="7">
    <source>
        <dbReference type="ARBA" id="ARBA00022801"/>
    </source>
</evidence>
<dbReference type="Pfam" id="PF17820">
    <property type="entry name" value="PDZ_6"/>
    <property type="match status" value="1"/>
</dbReference>
<dbReference type="NCBIfam" id="TIGR02037">
    <property type="entry name" value="degP_htrA_DO"/>
    <property type="match status" value="1"/>
</dbReference>
<dbReference type="SUPFAM" id="SSF50494">
    <property type="entry name" value="Trypsin-like serine proteases"/>
    <property type="match status" value="1"/>
</dbReference>
<keyword evidence="8" id="KW-0720">Serine protease</keyword>
<name>A0A3B1CD02_9ZZZZ</name>
<dbReference type="InterPro" id="IPR041489">
    <property type="entry name" value="PDZ_6"/>
</dbReference>
<keyword evidence="6" id="KW-0574">Periplasm</keyword>
<dbReference type="Gene3D" id="2.40.10.120">
    <property type="match status" value="1"/>
</dbReference>
<keyword evidence="7" id="KW-0378">Hydrolase</keyword>
<feature type="domain" description="PDZ" evidence="9">
    <location>
        <begin position="276"/>
        <end position="367"/>
    </location>
</feature>
<dbReference type="InterPro" id="IPR001478">
    <property type="entry name" value="PDZ"/>
</dbReference>
<dbReference type="SUPFAM" id="SSF50156">
    <property type="entry name" value="PDZ domain-like"/>
    <property type="match status" value="2"/>
</dbReference>
<evidence type="ECO:0000256" key="2">
    <source>
        <dbReference type="ARBA" id="ARBA00010541"/>
    </source>
</evidence>
<dbReference type="SMART" id="SM00228">
    <property type="entry name" value="PDZ"/>
    <property type="match status" value="2"/>
</dbReference>